<dbReference type="SUPFAM" id="SSF49299">
    <property type="entry name" value="PKD domain"/>
    <property type="match status" value="1"/>
</dbReference>
<feature type="domain" description="PKD/REJ-like" evidence="1">
    <location>
        <begin position="421"/>
        <end position="552"/>
    </location>
</feature>
<sequence>MFLIYISASIYSTGDSEEFNSGNYIRNLNLTVTASDIYTSKTINVEISVQNPITEFIIQTNPTNLLIINYQNQSPKSIGFSIFLDSNVTEPFYLVDYGDGSLINFAEKIFNFSANFTYAYLTSGYYKVNITVFNKVSSISKYLIVRLVEDFVDFECFPTWRLFPFDFADDFNLTKIGNAYLAKKEYDIRIKCYWLNKDSPIENYTLQYGSYFYVSEKWDQSNIVKTDEYAELIITLSSDILKNENVNEIFIAVSNELFQKVYKAIITPVSSIKDIIPITDLSVSKRGDIRNFNYTFDSLGEPSCALVVEDSNNFNNLLFTIGTNEETCTSYYPYIPFKEKYQTQNKTLSFSAQMTRIGLINYEIYFKNEYSTLTVITSVTASTEDCNRPRVDIENRSSLFYQPRIIQRSKRFSIIGITKVNCKKSFKNLRKWSLFSIRESNGRIIREISITSNPTSSFTELVIPSNSLSYGLYKFVYKVQMFDTNSDLAAFQIDVDHYVKIVPSGIVVQLFPGGMTNIRRGLDQNIILDPTIYSYDLDSYFSVKNLKFKFYCSIIEDGIIIKSPLISLNKFIDLESIKFNYTRNFSSISCFDSLDSYFFRNNGNLLNITAR</sequence>
<feature type="non-terminal residue" evidence="2">
    <location>
        <position position="1"/>
    </location>
</feature>
<dbReference type="AlphaFoldDB" id="A0A814MJC2"/>
<protein>
    <recommendedName>
        <fullName evidence="1">PKD/REJ-like domain-containing protein</fullName>
    </recommendedName>
</protein>
<evidence type="ECO:0000313" key="3">
    <source>
        <dbReference type="Proteomes" id="UP000663879"/>
    </source>
</evidence>
<organism evidence="2 3">
    <name type="scientific">Brachionus calyciflorus</name>
    <dbReference type="NCBI Taxonomy" id="104777"/>
    <lineage>
        <taxon>Eukaryota</taxon>
        <taxon>Metazoa</taxon>
        <taxon>Spiralia</taxon>
        <taxon>Gnathifera</taxon>
        <taxon>Rotifera</taxon>
        <taxon>Eurotatoria</taxon>
        <taxon>Monogononta</taxon>
        <taxon>Pseudotrocha</taxon>
        <taxon>Ploima</taxon>
        <taxon>Brachionidae</taxon>
        <taxon>Brachionus</taxon>
    </lineage>
</organism>
<dbReference type="CDD" id="cd00146">
    <property type="entry name" value="PKD"/>
    <property type="match status" value="1"/>
</dbReference>
<reference evidence="2" key="1">
    <citation type="submission" date="2021-02" db="EMBL/GenBank/DDBJ databases">
        <authorList>
            <person name="Nowell W R."/>
        </authorList>
    </citation>
    <scope>NUCLEOTIDE SEQUENCE</scope>
    <source>
        <strain evidence="2">Ploen Becks lab</strain>
    </source>
</reference>
<dbReference type="InterPro" id="IPR035986">
    <property type="entry name" value="PKD_dom_sf"/>
</dbReference>
<gene>
    <name evidence="2" type="ORF">OXX778_LOCUS20154</name>
</gene>
<dbReference type="EMBL" id="CAJNOC010006534">
    <property type="protein sequence ID" value="CAF1080145.1"/>
    <property type="molecule type" value="Genomic_DNA"/>
</dbReference>
<dbReference type="Pfam" id="PF02010">
    <property type="entry name" value="REJ"/>
    <property type="match status" value="1"/>
</dbReference>
<comment type="caution">
    <text evidence="2">The sequence shown here is derived from an EMBL/GenBank/DDBJ whole genome shotgun (WGS) entry which is preliminary data.</text>
</comment>
<evidence type="ECO:0000313" key="2">
    <source>
        <dbReference type="EMBL" id="CAF1080145.1"/>
    </source>
</evidence>
<proteinExistence type="predicted"/>
<evidence type="ECO:0000259" key="1">
    <source>
        <dbReference type="Pfam" id="PF02010"/>
    </source>
</evidence>
<accession>A0A814MJC2</accession>
<dbReference type="OrthoDB" id="10040113at2759"/>
<keyword evidence="3" id="KW-1185">Reference proteome</keyword>
<dbReference type="InterPro" id="IPR002859">
    <property type="entry name" value="PKD/REJ-like"/>
</dbReference>
<dbReference type="Proteomes" id="UP000663879">
    <property type="component" value="Unassembled WGS sequence"/>
</dbReference>
<name>A0A814MJC2_9BILA</name>